<dbReference type="GO" id="GO:0042781">
    <property type="term" value="F:3'-tRNA processing endoribonuclease activity"/>
    <property type="evidence" value="ECO:0007669"/>
    <property type="project" value="TreeGrafter"/>
</dbReference>
<dbReference type="CDD" id="cd07715">
    <property type="entry name" value="TaR3-like_MBL-fold"/>
    <property type="match status" value="1"/>
</dbReference>
<evidence type="ECO:0000313" key="4">
    <source>
        <dbReference type="EMBL" id="CAB5010125.1"/>
    </source>
</evidence>
<evidence type="ECO:0000313" key="3">
    <source>
        <dbReference type="EMBL" id="CAB4881545.1"/>
    </source>
</evidence>
<evidence type="ECO:0000259" key="1">
    <source>
        <dbReference type="Pfam" id="PF12706"/>
    </source>
</evidence>
<dbReference type="EMBL" id="CAFABE010000081">
    <property type="protein sequence ID" value="CAB4832941.1"/>
    <property type="molecule type" value="Genomic_DNA"/>
</dbReference>
<dbReference type="Gene3D" id="3.60.15.10">
    <property type="entry name" value="Ribonuclease Z/Hydroxyacylglutathione hydrolase-like"/>
    <property type="match status" value="1"/>
</dbReference>
<sequence>MISSVLIVQRYQRGEMGNVGLVKVTFFGTRGSCPCAGDAYKTFGGNTSCVAIDTGEEAPLILDAGTGLRALGAFLRPKNSKKNPPLHARLLLTHLHYDHLLGLPFFSPLEDPGSLVEVYGPQQGDAEFAAVIDSAVTPPFFPVQMKEFRGEVRLIGVGDETFQLGSATVSARWIPHSGPTLGFRVDVGGASLAYVPDHQAPSDGHSIDDAVLELCADVDVLIHDAQYDNDEFSDKSDWGHSTTAYAVHVAAQSRAKSLVLFHHDPSHDDAYLLNLESEAASLEEAAGLESVIAAREGMTLHLDHQPGTL</sequence>
<feature type="domain" description="Metallo-beta-lactamase" evidence="1">
    <location>
        <begin position="61"/>
        <end position="263"/>
    </location>
</feature>
<gene>
    <name evidence="2" type="ORF">UFOPK3164_01399</name>
    <name evidence="3" type="ORF">UFOPK3427_01532</name>
    <name evidence="4" type="ORF">UFOPK4112_00258</name>
</gene>
<dbReference type="AlphaFoldDB" id="A0A6J7EJL8"/>
<dbReference type="SUPFAM" id="SSF56281">
    <property type="entry name" value="Metallo-hydrolase/oxidoreductase"/>
    <property type="match status" value="1"/>
</dbReference>
<proteinExistence type="predicted"/>
<organism evidence="3">
    <name type="scientific">freshwater metagenome</name>
    <dbReference type="NCBI Taxonomy" id="449393"/>
    <lineage>
        <taxon>unclassified sequences</taxon>
        <taxon>metagenomes</taxon>
        <taxon>ecological metagenomes</taxon>
    </lineage>
</organism>
<dbReference type="PANTHER" id="PTHR46018">
    <property type="entry name" value="ZINC PHOSPHODIESTERASE ELAC PROTEIN 1"/>
    <property type="match status" value="1"/>
</dbReference>
<dbReference type="InterPro" id="IPR001279">
    <property type="entry name" value="Metallo-B-lactamas"/>
</dbReference>
<protein>
    <submittedName>
        <fullName evidence="3">Unannotated protein</fullName>
    </submittedName>
</protein>
<accession>A0A6J7EJL8</accession>
<dbReference type="PANTHER" id="PTHR46018:SF2">
    <property type="entry name" value="ZINC PHOSPHODIESTERASE ELAC PROTEIN 1"/>
    <property type="match status" value="1"/>
</dbReference>
<name>A0A6J7EJL8_9ZZZZ</name>
<reference evidence="3" key="1">
    <citation type="submission" date="2020-05" db="EMBL/GenBank/DDBJ databases">
        <authorList>
            <person name="Chiriac C."/>
            <person name="Salcher M."/>
            <person name="Ghai R."/>
            <person name="Kavagutti S V."/>
        </authorList>
    </citation>
    <scope>NUCLEOTIDE SEQUENCE</scope>
</reference>
<dbReference type="EMBL" id="CAFBLT010000002">
    <property type="protein sequence ID" value="CAB4881545.1"/>
    <property type="molecule type" value="Genomic_DNA"/>
</dbReference>
<evidence type="ECO:0000313" key="2">
    <source>
        <dbReference type="EMBL" id="CAB4832941.1"/>
    </source>
</evidence>
<dbReference type="InterPro" id="IPR036866">
    <property type="entry name" value="RibonucZ/Hydroxyglut_hydro"/>
</dbReference>
<dbReference type="Pfam" id="PF12706">
    <property type="entry name" value="Lactamase_B_2"/>
    <property type="match status" value="1"/>
</dbReference>
<dbReference type="EMBL" id="CAFBPM010000002">
    <property type="protein sequence ID" value="CAB5010125.1"/>
    <property type="molecule type" value="Genomic_DNA"/>
</dbReference>